<keyword evidence="3" id="KW-1185">Reference proteome</keyword>
<protein>
    <recommendedName>
        <fullName evidence="1">NB-ARC domain-containing protein</fullName>
    </recommendedName>
</protein>
<dbReference type="PANTHER" id="PTHR46082:SF6">
    <property type="entry name" value="AAA+ ATPASE DOMAIN-CONTAINING PROTEIN-RELATED"/>
    <property type="match status" value="1"/>
</dbReference>
<dbReference type="EMBL" id="CAJVRL010000038">
    <property type="protein sequence ID" value="CAG8950857.1"/>
    <property type="molecule type" value="Genomic_DNA"/>
</dbReference>
<evidence type="ECO:0000313" key="2">
    <source>
        <dbReference type="EMBL" id="CAG8950857.1"/>
    </source>
</evidence>
<dbReference type="Pfam" id="PF13424">
    <property type="entry name" value="TPR_12"/>
    <property type="match status" value="2"/>
</dbReference>
<feature type="domain" description="NB-ARC" evidence="1">
    <location>
        <begin position="330"/>
        <end position="501"/>
    </location>
</feature>
<name>A0A9N9PQV4_9HELO</name>
<dbReference type="Pfam" id="PF00931">
    <property type="entry name" value="NB-ARC"/>
    <property type="match status" value="1"/>
</dbReference>
<dbReference type="Pfam" id="PF13374">
    <property type="entry name" value="TPR_10"/>
    <property type="match status" value="2"/>
</dbReference>
<dbReference type="GO" id="GO:0043531">
    <property type="term" value="F:ADP binding"/>
    <property type="evidence" value="ECO:0007669"/>
    <property type="project" value="InterPro"/>
</dbReference>
<dbReference type="InterPro" id="IPR035994">
    <property type="entry name" value="Nucleoside_phosphorylase_sf"/>
</dbReference>
<dbReference type="Proteomes" id="UP000696280">
    <property type="component" value="Unassembled WGS sequence"/>
</dbReference>
<dbReference type="OrthoDB" id="3558567at2759"/>
<accession>A0A9N9PQV4</accession>
<dbReference type="AlphaFoldDB" id="A0A9N9PQV4"/>
<dbReference type="Gene3D" id="1.25.40.10">
    <property type="entry name" value="Tetratricopeptide repeat domain"/>
    <property type="match status" value="3"/>
</dbReference>
<sequence>MPTRLLFKDYQVAWIAPLPVEQQAALYMLDKIHRGNFEYDSGDDAKFIGGEINGHNIIVATLPPGTQYGGNSAASLATQIRKCMGSNLWFGLLVGIAAGLPNLSSTPPKDIRLGDVLVSLDEVGAPGVVQHDMGKETPHGFENTSHQTKSLSILRSTIGNFQALGPFEEHTFLEHLERLPNANDPRALFSYQDIGQGNDLLYASAEEGEDVVVQRDHRPDDMRTQVWYGTIGSGNTLMKFSHRRDELRDRYKLIGMEMEAHGILNTIPVGHIRGVCDYADDHKNDEWHGFAAATAAAYAREVLCSINPRNDLKVVSLIPFPRNKRFVGREEKLREIEKRLASQDSCERLALYGLGGCGKTAIALEFAYRTQEKQPKCSIFWVAAITKESFEKGYLEIGTRLRIPGISDPTADVKQLVQDKLSDPKSGEWLLIIDNADDVEVLYKRSTEGIEKKRLVDYLPPSSSGSILFTTRTRKAAVDEAPEHVLDLQEMGHDEAREMLFATLLDKSAMESEQDVTELLKLLTFLPLAIIQAASYLNKNGVSISDYIALYQGSESEIIKVLEKDFEDLRRYSDPKKTKNPIATTWVISFDQIRKEDEKAAQYLSFMSCLLRENIPTSLLPRRSRDEFLSSTGTLKAYSFITERKEKDSFDIHRLVYIATRNWLKQEKDNQLRHWTNVALSRMKDVLIPNDDLKDLELWRAYLPHANQLTASPEISSKSDLRLKLLYSIGQCQIEVGQYRSAQTTFQDLYEISKRLYGNENQFTSDVMSELARSYSKDGKFTKAGNLWLEVLEFQKRSLGDSHIKTIRTMVDFASVLFMQGDYTKADAKMLQAMELSMRTLGEEHPSTLLNMDRLATSLQNQGKYAEAERSYRELLISSTRLLGEDHPDTISVGQRLGVCLMNQNKLTESEEFLQNVVGLRKKTFGKEHPRTLKVNNKFIELQIRKGGDMAIWGTMCRENLTSSENLLGEHHDITVGSMQNIAFVHKKQVRYEHAARMFQKIRVLRENVHGREHPNTLSAMYDLAECLTKMGNAEGDSLHVETLALKERAQGPTHTNTLFSVSAVAKIRERERRYDEASALYQRAYEGHKSTFGEQHSFTEDALRYYEGFLDRWDLAERRAIQSSK</sequence>
<dbReference type="PANTHER" id="PTHR46082">
    <property type="entry name" value="ATP/GTP-BINDING PROTEIN-RELATED"/>
    <property type="match status" value="1"/>
</dbReference>
<reference evidence="2" key="1">
    <citation type="submission" date="2021-07" db="EMBL/GenBank/DDBJ databases">
        <authorList>
            <person name="Durling M."/>
        </authorList>
    </citation>
    <scope>NUCLEOTIDE SEQUENCE</scope>
</reference>
<dbReference type="GO" id="GO:0003824">
    <property type="term" value="F:catalytic activity"/>
    <property type="evidence" value="ECO:0007669"/>
    <property type="project" value="InterPro"/>
</dbReference>
<dbReference type="SUPFAM" id="SSF48452">
    <property type="entry name" value="TPR-like"/>
    <property type="match status" value="3"/>
</dbReference>
<organism evidence="2 3">
    <name type="scientific">Hymenoscyphus fraxineus</name>
    <dbReference type="NCBI Taxonomy" id="746836"/>
    <lineage>
        <taxon>Eukaryota</taxon>
        <taxon>Fungi</taxon>
        <taxon>Dikarya</taxon>
        <taxon>Ascomycota</taxon>
        <taxon>Pezizomycotina</taxon>
        <taxon>Leotiomycetes</taxon>
        <taxon>Helotiales</taxon>
        <taxon>Helotiaceae</taxon>
        <taxon>Hymenoscyphus</taxon>
    </lineage>
</organism>
<comment type="caution">
    <text evidence="2">The sequence shown here is derived from an EMBL/GenBank/DDBJ whole genome shotgun (WGS) entry which is preliminary data.</text>
</comment>
<dbReference type="SUPFAM" id="SSF52540">
    <property type="entry name" value="P-loop containing nucleoside triphosphate hydrolases"/>
    <property type="match status" value="1"/>
</dbReference>
<gene>
    <name evidence="2" type="ORF">HYFRA_00003074</name>
</gene>
<dbReference type="GO" id="GO:0009116">
    <property type="term" value="P:nucleoside metabolic process"/>
    <property type="evidence" value="ECO:0007669"/>
    <property type="project" value="InterPro"/>
</dbReference>
<dbReference type="Gene3D" id="3.40.50.1580">
    <property type="entry name" value="Nucleoside phosphorylase domain"/>
    <property type="match status" value="1"/>
</dbReference>
<dbReference type="InterPro" id="IPR011990">
    <property type="entry name" value="TPR-like_helical_dom_sf"/>
</dbReference>
<evidence type="ECO:0000313" key="3">
    <source>
        <dbReference type="Proteomes" id="UP000696280"/>
    </source>
</evidence>
<proteinExistence type="predicted"/>
<dbReference type="InterPro" id="IPR002182">
    <property type="entry name" value="NB-ARC"/>
</dbReference>
<dbReference type="InterPro" id="IPR053137">
    <property type="entry name" value="NLR-like"/>
</dbReference>
<dbReference type="InterPro" id="IPR027417">
    <property type="entry name" value="P-loop_NTPase"/>
</dbReference>
<dbReference type="SUPFAM" id="SSF53167">
    <property type="entry name" value="Purine and uridine phosphorylases"/>
    <property type="match status" value="1"/>
</dbReference>
<evidence type="ECO:0000259" key="1">
    <source>
        <dbReference type="Pfam" id="PF00931"/>
    </source>
</evidence>
<dbReference type="Gene3D" id="3.40.50.300">
    <property type="entry name" value="P-loop containing nucleotide triphosphate hydrolases"/>
    <property type="match status" value="1"/>
</dbReference>